<dbReference type="AlphaFoldDB" id="A0A379YM93"/>
<gene>
    <name evidence="1" type="ORF">NCTC12420_05119</name>
</gene>
<evidence type="ECO:0000313" key="1">
    <source>
        <dbReference type="EMBL" id="SUI47290.1"/>
    </source>
</evidence>
<sequence length="61" mass="7049">MVKFLTLSVNWFIHDMYFTRSLHLERVVAVSTTISFISGVSLDIENYCTVGLFFEQVMPSQ</sequence>
<dbReference type="EMBL" id="UGYB01000004">
    <property type="protein sequence ID" value="SUI47290.1"/>
    <property type="molecule type" value="Genomic_DNA"/>
</dbReference>
<protein>
    <submittedName>
        <fullName evidence="1">Uncharacterized protein</fullName>
    </submittedName>
</protein>
<name>A0A379YM93_SALER</name>
<accession>A0A379YM93</accession>
<organism evidence="1 2">
    <name type="scientific">Salmonella enterica subsp. indica</name>
    <dbReference type="NCBI Taxonomy" id="59207"/>
    <lineage>
        <taxon>Bacteria</taxon>
        <taxon>Pseudomonadati</taxon>
        <taxon>Pseudomonadota</taxon>
        <taxon>Gammaproteobacteria</taxon>
        <taxon>Enterobacterales</taxon>
        <taxon>Enterobacteriaceae</taxon>
        <taxon>Salmonella</taxon>
    </lineage>
</organism>
<dbReference type="Proteomes" id="UP000254220">
    <property type="component" value="Unassembled WGS sequence"/>
</dbReference>
<proteinExistence type="predicted"/>
<reference evidence="1 2" key="1">
    <citation type="submission" date="2018-06" db="EMBL/GenBank/DDBJ databases">
        <authorList>
            <consortium name="Pathogen Informatics"/>
            <person name="Doyle S."/>
        </authorList>
    </citation>
    <scope>NUCLEOTIDE SEQUENCE [LARGE SCALE GENOMIC DNA]</scope>
    <source>
        <strain evidence="1 2">NCTC12420</strain>
    </source>
</reference>
<evidence type="ECO:0000313" key="2">
    <source>
        <dbReference type="Proteomes" id="UP000254220"/>
    </source>
</evidence>